<evidence type="ECO:0000256" key="8">
    <source>
        <dbReference type="ARBA" id="ARBA00022982"/>
    </source>
</evidence>
<evidence type="ECO:0000256" key="13">
    <source>
        <dbReference type="ARBA" id="ARBA00030071"/>
    </source>
</evidence>
<feature type="transmembrane region" description="Helical" evidence="18">
    <location>
        <begin position="29"/>
        <end position="47"/>
    </location>
</feature>
<sequence>MADTTGSQSNNGAKSPGEHGKGKAAIKSYVAGLLLAFLLTVASFWAAQTDLVYAPAVPVLLAALAIGQMGVHLVFFLHISSGPEDTNNVLALAFGVFVVGLVVLGSMMIIHNLNVNMMPNGAPMGMG</sequence>
<dbReference type="Pfam" id="PF03626">
    <property type="entry name" value="COX4_pro"/>
    <property type="match status" value="1"/>
</dbReference>
<dbReference type="KEGG" id="rtu:PR017_20285"/>
<evidence type="ECO:0000256" key="14">
    <source>
        <dbReference type="ARBA" id="ARBA00030211"/>
    </source>
</evidence>
<comment type="subcellular location">
    <subcellularLocation>
        <location evidence="1">Cell membrane</location>
        <topology evidence="1">Multi-pass membrane protein</topology>
    </subcellularLocation>
</comment>
<evidence type="ECO:0000256" key="9">
    <source>
        <dbReference type="ARBA" id="ARBA00022989"/>
    </source>
</evidence>
<dbReference type="GO" id="GO:0019646">
    <property type="term" value="P:aerobic electron transport chain"/>
    <property type="evidence" value="ECO:0007669"/>
    <property type="project" value="TreeGrafter"/>
</dbReference>
<dbReference type="Proteomes" id="UP000249499">
    <property type="component" value="Plasmid pRt1078"/>
</dbReference>
<evidence type="ECO:0000256" key="18">
    <source>
        <dbReference type="SAM" id="Phobius"/>
    </source>
</evidence>
<evidence type="ECO:0000256" key="11">
    <source>
        <dbReference type="ARBA" id="ARBA00023136"/>
    </source>
</evidence>
<keyword evidence="9 18" id="KW-1133">Transmembrane helix</keyword>
<reference evidence="20" key="2">
    <citation type="journal article" date="2023" name="MicrobiologyOpen">
        <title>Genomics of the tumorigenes clade of the family Rhizobiaceae and description of Rhizobium rhododendri sp. nov.</title>
        <authorList>
            <person name="Kuzmanovic N."/>
            <person name="diCenzo G.C."/>
            <person name="Bunk B."/>
            <person name="Sproeer C."/>
            <person name="Fruehling A."/>
            <person name="Neumann-Schaal M."/>
            <person name="Overmann J."/>
            <person name="Smalla K."/>
        </authorList>
    </citation>
    <scope>NUCLEOTIDE SEQUENCE [LARGE SCALE GENOMIC DNA]</scope>
    <source>
        <strain evidence="20">1078</strain>
        <plasmid evidence="20">pRt1078</plasmid>
    </source>
</reference>
<comment type="subunit">
    <text evidence="3">Heterooctamer of two A chains, two B chains, two C chains and two D chains.</text>
</comment>
<dbReference type="NCBIfam" id="TIGR02847">
    <property type="entry name" value="CyoD"/>
    <property type="match status" value="1"/>
</dbReference>
<feature type="region of interest" description="Disordered" evidence="17">
    <location>
        <begin position="1"/>
        <end position="21"/>
    </location>
</feature>
<evidence type="ECO:0000256" key="4">
    <source>
        <dbReference type="ARBA" id="ARBA00014689"/>
    </source>
</evidence>
<evidence type="ECO:0000256" key="15">
    <source>
        <dbReference type="ARBA" id="ARBA00031887"/>
    </source>
</evidence>
<dbReference type="PANTHER" id="PTHR36835">
    <property type="entry name" value="CYTOCHROME BO(3) UBIQUINOL OXIDASE SUBUNIT 4"/>
    <property type="match status" value="1"/>
</dbReference>
<dbReference type="RefSeq" id="WP_111221339.1">
    <property type="nucleotide sequence ID" value="NZ_CP117256.1"/>
</dbReference>
<keyword evidence="10" id="KW-0560">Oxidoreductase</keyword>
<evidence type="ECO:0000256" key="1">
    <source>
        <dbReference type="ARBA" id="ARBA00004651"/>
    </source>
</evidence>
<dbReference type="GO" id="GO:0005886">
    <property type="term" value="C:plasma membrane"/>
    <property type="evidence" value="ECO:0007669"/>
    <property type="project" value="UniProtKB-SubCell"/>
</dbReference>
<evidence type="ECO:0000256" key="12">
    <source>
        <dbReference type="ARBA" id="ARBA00025694"/>
    </source>
</evidence>
<feature type="compositionally biased region" description="Polar residues" evidence="17">
    <location>
        <begin position="1"/>
        <end position="13"/>
    </location>
</feature>
<evidence type="ECO:0000256" key="16">
    <source>
        <dbReference type="ARBA" id="ARBA00032185"/>
    </source>
</evidence>
<dbReference type="InterPro" id="IPR050968">
    <property type="entry name" value="Cytochrome_c_oxidase_bac_sub4"/>
</dbReference>
<dbReference type="InterPro" id="IPR005171">
    <property type="entry name" value="Cyt_c_oxidase_su4_prok"/>
</dbReference>
<evidence type="ECO:0000256" key="2">
    <source>
        <dbReference type="ARBA" id="ARBA00008079"/>
    </source>
</evidence>
<evidence type="ECO:0000256" key="17">
    <source>
        <dbReference type="SAM" id="MobiDB-lite"/>
    </source>
</evidence>
<organism evidence="19 20">
    <name type="scientific">Rhizobium tumorigenes</name>
    <dbReference type="NCBI Taxonomy" id="2041385"/>
    <lineage>
        <taxon>Bacteria</taxon>
        <taxon>Pseudomonadati</taxon>
        <taxon>Pseudomonadota</taxon>
        <taxon>Alphaproteobacteria</taxon>
        <taxon>Hyphomicrobiales</taxon>
        <taxon>Rhizobiaceae</taxon>
        <taxon>Rhizobium/Agrobacterium group</taxon>
        <taxon>Rhizobium</taxon>
    </lineage>
</organism>
<feature type="transmembrane region" description="Helical" evidence="18">
    <location>
        <begin position="89"/>
        <end position="110"/>
    </location>
</feature>
<evidence type="ECO:0000256" key="3">
    <source>
        <dbReference type="ARBA" id="ARBA00011700"/>
    </source>
</evidence>
<comment type="function">
    <text evidence="12">Cytochrome bo(3) ubiquinol terminal oxidase is the component of the aerobic respiratory chain of E.coli that predominates when cells are grown at high aeration. Has proton pump activity across the membrane in addition to electron transfer, pumping 2 protons/electron.</text>
</comment>
<keyword evidence="6" id="KW-1003">Cell membrane</keyword>
<evidence type="ECO:0000256" key="5">
    <source>
        <dbReference type="ARBA" id="ARBA00022448"/>
    </source>
</evidence>
<dbReference type="PANTHER" id="PTHR36835:SF1">
    <property type="entry name" value="CYTOCHROME BO(3) UBIQUINOL OXIDASE SUBUNIT 4"/>
    <property type="match status" value="1"/>
</dbReference>
<accession>A0AAF1KTS7</accession>
<dbReference type="GO" id="GO:0009486">
    <property type="term" value="F:cytochrome bo3 ubiquinol oxidase activity"/>
    <property type="evidence" value="ECO:0007669"/>
    <property type="project" value="InterPro"/>
</dbReference>
<keyword evidence="7 18" id="KW-0812">Transmembrane</keyword>
<keyword evidence="5" id="KW-0813">Transport</keyword>
<evidence type="ECO:0000256" key="10">
    <source>
        <dbReference type="ARBA" id="ARBA00023002"/>
    </source>
</evidence>
<protein>
    <recommendedName>
        <fullName evidence="4">Cytochrome bo(3) ubiquinol oxidase subunit 4</fullName>
    </recommendedName>
    <alternativeName>
        <fullName evidence="16">Cytochrome o ubiquinol oxidase subunit 4</fullName>
    </alternativeName>
    <alternativeName>
        <fullName evidence="13">Oxidase bo(3) subunit 4</fullName>
    </alternativeName>
    <alternativeName>
        <fullName evidence="14">Ubiquinol oxidase polypeptide IV</fullName>
    </alternativeName>
    <alternativeName>
        <fullName evidence="15">Ubiquinol oxidase subunit 4</fullName>
    </alternativeName>
</protein>
<name>A0AAF1KTS7_9HYPH</name>
<geneLocation type="plasmid" evidence="19 20">
    <name>pRt1078</name>
</geneLocation>
<keyword evidence="11 18" id="KW-0472">Membrane</keyword>
<evidence type="ECO:0000313" key="19">
    <source>
        <dbReference type="EMBL" id="WFR97555.1"/>
    </source>
</evidence>
<dbReference type="InterPro" id="IPR014210">
    <property type="entry name" value="Cyt_o_ubiqinol_oxidase_su4"/>
</dbReference>
<evidence type="ECO:0000256" key="7">
    <source>
        <dbReference type="ARBA" id="ARBA00022692"/>
    </source>
</evidence>
<dbReference type="GO" id="GO:0009319">
    <property type="term" value="C:cytochrome o ubiquinol oxidase complex"/>
    <property type="evidence" value="ECO:0007669"/>
    <property type="project" value="TreeGrafter"/>
</dbReference>
<feature type="transmembrane region" description="Helical" evidence="18">
    <location>
        <begin position="53"/>
        <end position="77"/>
    </location>
</feature>
<comment type="similarity">
    <text evidence="2">Belongs to the cytochrome c oxidase bacterial subunit 4 family.</text>
</comment>
<dbReference type="EMBL" id="CP117256">
    <property type="protein sequence ID" value="WFR97555.1"/>
    <property type="molecule type" value="Genomic_DNA"/>
</dbReference>
<dbReference type="GO" id="GO:0015078">
    <property type="term" value="F:proton transmembrane transporter activity"/>
    <property type="evidence" value="ECO:0007669"/>
    <property type="project" value="TreeGrafter"/>
</dbReference>
<keyword evidence="20" id="KW-1185">Reference proteome</keyword>
<reference evidence="19 20" key="1">
    <citation type="journal article" date="2018" name="Sci. Rep.">
        <title>Rhizobium tumorigenes sp. nov., a novel plant tumorigenic bacterium isolated from cane gall tumors on thornless blackberry.</title>
        <authorList>
            <person name="Kuzmanovi N."/>
            <person name="Smalla K."/>
            <person name="Gronow S."/>
            <person name="PuBawska J."/>
        </authorList>
    </citation>
    <scope>NUCLEOTIDE SEQUENCE [LARGE SCALE GENOMIC DNA]</scope>
    <source>
        <strain evidence="19 20">1078</strain>
    </source>
</reference>
<gene>
    <name evidence="19" type="primary">cyoD</name>
    <name evidence="19" type="ORF">PR017_20285</name>
</gene>
<evidence type="ECO:0000313" key="20">
    <source>
        <dbReference type="Proteomes" id="UP000249499"/>
    </source>
</evidence>
<evidence type="ECO:0000256" key="6">
    <source>
        <dbReference type="ARBA" id="ARBA00022475"/>
    </source>
</evidence>
<dbReference type="GO" id="GO:0015990">
    <property type="term" value="P:electron transport coupled proton transport"/>
    <property type="evidence" value="ECO:0007669"/>
    <property type="project" value="InterPro"/>
</dbReference>
<proteinExistence type="inferred from homology"/>
<keyword evidence="8" id="KW-0249">Electron transport</keyword>
<dbReference type="AlphaFoldDB" id="A0AAF1KTS7"/>
<keyword evidence="19" id="KW-0614">Plasmid</keyword>